<dbReference type="InterPro" id="IPR013783">
    <property type="entry name" value="Ig-like_fold"/>
</dbReference>
<protein>
    <recommendedName>
        <fullName evidence="3">Cadherin domain-containing protein</fullName>
    </recommendedName>
</protein>
<organism evidence="1 2">
    <name type="scientific">Euplotes crassus</name>
    <dbReference type="NCBI Taxonomy" id="5936"/>
    <lineage>
        <taxon>Eukaryota</taxon>
        <taxon>Sar</taxon>
        <taxon>Alveolata</taxon>
        <taxon>Ciliophora</taxon>
        <taxon>Intramacronucleata</taxon>
        <taxon>Spirotrichea</taxon>
        <taxon>Hypotrichia</taxon>
        <taxon>Euplotida</taxon>
        <taxon>Euplotidae</taxon>
        <taxon>Moneuplotes</taxon>
    </lineage>
</organism>
<dbReference type="InterPro" id="IPR015919">
    <property type="entry name" value="Cadherin-like_sf"/>
</dbReference>
<name>A0AAD1XPD8_EUPCR</name>
<evidence type="ECO:0000313" key="2">
    <source>
        <dbReference type="Proteomes" id="UP001295684"/>
    </source>
</evidence>
<dbReference type="GO" id="GO:0005509">
    <property type="term" value="F:calcium ion binding"/>
    <property type="evidence" value="ECO:0007669"/>
    <property type="project" value="InterPro"/>
</dbReference>
<reference evidence="1" key="1">
    <citation type="submission" date="2023-07" db="EMBL/GenBank/DDBJ databases">
        <authorList>
            <consortium name="AG Swart"/>
            <person name="Singh M."/>
            <person name="Singh A."/>
            <person name="Seah K."/>
            <person name="Emmerich C."/>
        </authorList>
    </citation>
    <scope>NUCLEOTIDE SEQUENCE</scope>
    <source>
        <strain evidence="1">DP1</strain>
    </source>
</reference>
<dbReference type="SUPFAM" id="SSF49313">
    <property type="entry name" value="Cadherin-like"/>
    <property type="match status" value="1"/>
</dbReference>
<gene>
    <name evidence="1" type="ORF">ECRASSUSDP1_LOCUS17736</name>
</gene>
<dbReference type="Pfam" id="PF05345">
    <property type="entry name" value="He_PIG"/>
    <property type="match status" value="1"/>
</dbReference>
<dbReference type="Gene3D" id="2.60.40.10">
    <property type="entry name" value="Immunoglobulins"/>
    <property type="match status" value="2"/>
</dbReference>
<evidence type="ECO:0000313" key="1">
    <source>
        <dbReference type="EMBL" id="CAI2376367.1"/>
    </source>
</evidence>
<dbReference type="EMBL" id="CAMPGE010017923">
    <property type="protein sequence ID" value="CAI2376367.1"/>
    <property type="molecule type" value="Genomic_DNA"/>
</dbReference>
<evidence type="ECO:0008006" key="3">
    <source>
        <dbReference type="Google" id="ProtNLM"/>
    </source>
</evidence>
<dbReference type="GO" id="GO:0016020">
    <property type="term" value="C:membrane"/>
    <property type="evidence" value="ECO:0007669"/>
    <property type="project" value="InterPro"/>
</dbReference>
<accession>A0AAD1XPD8</accession>
<proteinExistence type="predicted"/>
<comment type="caution">
    <text evidence="1">The sequence shown here is derived from an EMBL/GenBank/DDBJ whole genome shotgun (WGS) entry which is preliminary data.</text>
</comment>
<sequence length="733" mass="80169">MLNLGIMLSFCTSFKIEEKLNFIFSICRILRKLLTNLKYRDDEFTTSPYYFKADEAKLETAGVNNCSLVIPSVTSDIIASDYTYYSTTGSFQWNIITGDSPSNIPYTISLFTNGTNTTVPVIITVDDSTFTTDQKVKYHIDTTALGVWYDTQITYEFNFKVIVWDLPLASTADLIYTRTIKNDPIITTPVTNLILRAGEFHEVTLAFQTNKSVTNAAGGIYYECLDKGTMTASSICAVETSGKRTIQTLNLAGGAITKELMMRVYYDPVTPRDYDFNVTFTVNTAPYFSSALAQQYVNCEYSITITVPSGIDDQGDSFYYDSHDIPASASSFTNTISNNNQTLDVTNIGCANAGDHIYTWKVVENGTNAQIFTTLPFTLTANYLPKFNFTFPDVVYRIYLNETTFGSSLFCAEDGPDGNSITVNYTISPSPPSTMLTLSTSSECMFTFSTINNSFAGVYTVTLHAYDALATASQHNSVSFTLTLQTNGAPTNTTVMADKTVIARYPQDFSLPASFFTDPEGETLSYTYTVAPTSSLIVCDFVAWKLNISSAINADAGTYVVTVTASDGKADTANGTSSFNVIINANAKPVVNQTLTDIVFVEGRTNTHTHVDNTFSEPNSEAISITGSFTPAAPFLSYDNVTRVISGSPVYANIGTYTFTLTAVDPWPDTGSTAQSMTVTIQENLPPVSSETFVNISQLALYQVAIDYDETLVTDPNGDTISFDLTHNTTGSW</sequence>
<dbReference type="AlphaFoldDB" id="A0AAD1XPD8"/>
<dbReference type="Proteomes" id="UP001295684">
    <property type="component" value="Unassembled WGS sequence"/>
</dbReference>
<keyword evidence="2" id="KW-1185">Reference proteome</keyword>